<dbReference type="InterPro" id="IPR036509">
    <property type="entry name" value="Met_Sox_Rdtase_MsrA_sf"/>
</dbReference>
<dbReference type="Gene3D" id="3.30.1060.10">
    <property type="entry name" value="Peptide methionine sulphoxide reductase MsrA"/>
    <property type="match status" value="1"/>
</dbReference>
<dbReference type="Proteomes" id="UP001642484">
    <property type="component" value="Unassembled WGS sequence"/>
</dbReference>
<evidence type="ECO:0000313" key="2">
    <source>
        <dbReference type="Proteomes" id="UP001642484"/>
    </source>
</evidence>
<dbReference type="InterPro" id="IPR002569">
    <property type="entry name" value="Met_Sox_Rdtase_MsrA_dom"/>
</dbReference>
<protein>
    <submittedName>
        <fullName evidence="1">Uncharacterized protein</fullName>
    </submittedName>
</protein>
<accession>A0ABP0PYB1</accession>
<proteinExistence type="predicted"/>
<keyword evidence="2" id="KW-1185">Reference proteome</keyword>
<dbReference type="Pfam" id="PF01625">
    <property type="entry name" value="PMSR"/>
    <property type="match status" value="1"/>
</dbReference>
<evidence type="ECO:0000313" key="1">
    <source>
        <dbReference type="EMBL" id="CAK9080583.1"/>
    </source>
</evidence>
<reference evidence="1 2" key="1">
    <citation type="submission" date="2024-02" db="EMBL/GenBank/DDBJ databases">
        <authorList>
            <person name="Chen Y."/>
            <person name="Shah S."/>
            <person name="Dougan E. K."/>
            <person name="Thang M."/>
            <person name="Chan C."/>
        </authorList>
    </citation>
    <scope>NUCLEOTIDE SEQUENCE [LARGE SCALE GENOMIC DNA]</scope>
</reference>
<sequence>MDSGTWVALLAALCGISAAQDPSISVYFGSGCFWHVQHEFIKAEETILGRNVSSYTSLTGYAGGNRLNAMQSACYDDYGRLGHTEVVGFTIPTSKLPDFSVVFWDLFVGQDRVDVMDIGPEYRAAIGVPGGFGSELMDVVNASQAGRAARDGWWFELKAGQGDDPDTLGKALVWVYDTATYPFIQAEVYHQFHDDFLPGGNYPQSYNAHVTTLLEDGRIVHTGCPRDQAAYSHASAVILAFSFLAVTAMHI</sequence>
<dbReference type="SUPFAM" id="SSF55068">
    <property type="entry name" value="Peptide methionine sulfoxide reductase"/>
    <property type="match status" value="1"/>
</dbReference>
<organism evidence="1 2">
    <name type="scientific">Durusdinium trenchii</name>
    <dbReference type="NCBI Taxonomy" id="1381693"/>
    <lineage>
        <taxon>Eukaryota</taxon>
        <taxon>Sar</taxon>
        <taxon>Alveolata</taxon>
        <taxon>Dinophyceae</taxon>
        <taxon>Suessiales</taxon>
        <taxon>Symbiodiniaceae</taxon>
        <taxon>Durusdinium</taxon>
    </lineage>
</organism>
<comment type="caution">
    <text evidence="1">The sequence shown here is derived from an EMBL/GenBank/DDBJ whole genome shotgun (WGS) entry which is preliminary data.</text>
</comment>
<gene>
    <name evidence="1" type="ORF">CCMP2556_LOCUS39546</name>
</gene>
<dbReference type="EMBL" id="CAXAMN010023751">
    <property type="protein sequence ID" value="CAK9080583.1"/>
    <property type="molecule type" value="Genomic_DNA"/>
</dbReference>
<name>A0ABP0PYB1_9DINO</name>